<evidence type="ECO:0000256" key="2">
    <source>
        <dbReference type="SAM" id="Phobius"/>
    </source>
</evidence>
<dbReference type="OrthoDB" id="2804062at2759"/>
<feature type="domain" description="CxC2-like cysteine cluster KDZ transposase-associated" evidence="3">
    <location>
        <begin position="84"/>
        <end position="190"/>
    </location>
</feature>
<sequence length="634" mass="71977">PQSRLLEWVELRDSCLDELLRHDGPLILPSVCAFCPAGEELFWCKDCGHGHRLLCGSCIVSKHSELELHRVEKWNGHFFEKAPLSTLGLRIQLGHDGGRCSMPVPASSNFLVFDVSGVHQVNVDFCGCRPPYELDKRVQLLRKRWFPATTTRPQTVFTFECLDTFHELTLQGKTTLYDFYHVLLRKTDNANVHPSIYRYPEMHRAFRLWRNLMSFKRAGRGHDPSGVNGTPPGGLMVECPACPHPGRNLPEGWQNAGPLLQVTFFSFCQWLGYLYILYLAIDANFKLKGKDRKITDIDLALGLGAFVDENQYQDFIKDYVDQPEINTCESEHDAIVRASIRKTPGYAVSGAGLIICSRHVLVRGNGAGDLQKGERYCNMDFIALSAIVGILLVWLVITYDIGCQWSKSLYTRMEEFPEHMRISEGVKVDVGVPSWHINGHGKKCQDDYNLGYMKGTGRTCGEEIETSWSHTNPLAASVREMGPSAHHETLNDHWNGWNYRKVVGLRHILRKKFIQAATMKTTHKAAYQQLTSTFPAELIKKWENKVEKWENDPGAPNPYTEPAIGLTLQDVRLELSKEEAAEASSGNRQTHKVSMTGFLTTGLELEDRQYQLRHEMSEKKKLKTSKQQADVQEK</sequence>
<feature type="transmembrane region" description="Helical" evidence="2">
    <location>
        <begin position="259"/>
        <end position="281"/>
    </location>
</feature>
<keyword evidence="2" id="KW-0472">Membrane</keyword>
<reference evidence="5" key="2">
    <citation type="submission" date="2015-01" db="EMBL/GenBank/DDBJ databases">
        <title>Evolutionary Origins and Diversification of the Mycorrhizal Mutualists.</title>
        <authorList>
            <consortium name="DOE Joint Genome Institute"/>
            <consortium name="Mycorrhizal Genomics Consortium"/>
            <person name="Kohler A."/>
            <person name="Kuo A."/>
            <person name="Nagy L.G."/>
            <person name="Floudas D."/>
            <person name="Copeland A."/>
            <person name="Barry K.W."/>
            <person name="Cichocki N."/>
            <person name="Veneault-Fourrey C."/>
            <person name="LaButti K."/>
            <person name="Lindquist E.A."/>
            <person name="Lipzen A."/>
            <person name="Lundell T."/>
            <person name="Morin E."/>
            <person name="Murat C."/>
            <person name="Riley R."/>
            <person name="Ohm R."/>
            <person name="Sun H."/>
            <person name="Tunlid A."/>
            <person name="Henrissat B."/>
            <person name="Grigoriev I.V."/>
            <person name="Hibbett D.S."/>
            <person name="Martin F."/>
        </authorList>
    </citation>
    <scope>NUCLEOTIDE SEQUENCE [LARGE SCALE GENOMIC DNA]</scope>
    <source>
        <strain evidence="5">LaAM-08-1</strain>
    </source>
</reference>
<dbReference type="EMBL" id="KN839437">
    <property type="protein sequence ID" value="KIJ89776.1"/>
    <property type="molecule type" value="Genomic_DNA"/>
</dbReference>
<protein>
    <recommendedName>
        <fullName evidence="3">CxC2-like cysteine cluster KDZ transposase-associated domain-containing protein</fullName>
    </recommendedName>
</protein>
<dbReference type="Pfam" id="PF18803">
    <property type="entry name" value="CxC2"/>
    <property type="match status" value="1"/>
</dbReference>
<dbReference type="Pfam" id="PF18758">
    <property type="entry name" value="KDZ"/>
    <property type="match status" value="1"/>
</dbReference>
<accession>A0A0C9WWS2</accession>
<organism evidence="4 5">
    <name type="scientific">Laccaria amethystina LaAM-08-1</name>
    <dbReference type="NCBI Taxonomy" id="1095629"/>
    <lineage>
        <taxon>Eukaryota</taxon>
        <taxon>Fungi</taxon>
        <taxon>Dikarya</taxon>
        <taxon>Basidiomycota</taxon>
        <taxon>Agaricomycotina</taxon>
        <taxon>Agaricomycetes</taxon>
        <taxon>Agaricomycetidae</taxon>
        <taxon>Agaricales</taxon>
        <taxon>Agaricineae</taxon>
        <taxon>Hydnangiaceae</taxon>
        <taxon>Laccaria</taxon>
    </lineage>
</organism>
<feature type="transmembrane region" description="Helical" evidence="2">
    <location>
        <begin position="381"/>
        <end position="399"/>
    </location>
</feature>
<dbReference type="PANTHER" id="PTHR33104">
    <property type="entry name" value="SI:DKEY-29D5.2"/>
    <property type="match status" value="1"/>
</dbReference>
<dbReference type="STRING" id="1095629.A0A0C9WWS2"/>
<dbReference type="InterPro" id="IPR041457">
    <property type="entry name" value="CxC2_KDZ-assoc"/>
</dbReference>
<dbReference type="AlphaFoldDB" id="A0A0C9WWS2"/>
<feature type="non-terminal residue" evidence="4">
    <location>
        <position position="1"/>
    </location>
</feature>
<proteinExistence type="predicted"/>
<dbReference type="HOGENOM" id="CLU_003703_13_0_1"/>
<evidence type="ECO:0000256" key="1">
    <source>
        <dbReference type="SAM" id="MobiDB-lite"/>
    </source>
</evidence>
<name>A0A0C9WWS2_9AGAR</name>
<gene>
    <name evidence="4" type="ORF">K443DRAFT_26702</name>
</gene>
<keyword evidence="2" id="KW-1133">Transmembrane helix</keyword>
<evidence type="ECO:0000313" key="4">
    <source>
        <dbReference type="EMBL" id="KIJ89776.1"/>
    </source>
</evidence>
<feature type="region of interest" description="Disordered" evidence="1">
    <location>
        <begin position="614"/>
        <end position="634"/>
    </location>
</feature>
<reference evidence="4 5" key="1">
    <citation type="submission" date="2014-04" db="EMBL/GenBank/DDBJ databases">
        <authorList>
            <consortium name="DOE Joint Genome Institute"/>
            <person name="Kuo A."/>
            <person name="Kohler A."/>
            <person name="Nagy L.G."/>
            <person name="Floudas D."/>
            <person name="Copeland A."/>
            <person name="Barry K.W."/>
            <person name="Cichocki N."/>
            <person name="Veneault-Fourrey C."/>
            <person name="LaButti K."/>
            <person name="Lindquist E.A."/>
            <person name="Lipzen A."/>
            <person name="Lundell T."/>
            <person name="Morin E."/>
            <person name="Murat C."/>
            <person name="Sun H."/>
            <person name="Tunlid A."/>
            <person name="Henrissat B."/>
            <person name="Grigoriev I.V."/>
            <person name="Hibbett D.S."/>
            <person name="Martin F."/>
            <person name="Nordberg H.P."/>
            <person name="Cantor M.N."/>
            <person name="Hua S.X."/>
        </authorList>
    </citation>
    <scope>NUCLEOTIDE SEQUENCE [LARGE SCALE GENOMIC DNA]</scope>
    <source>
        <strain evidence="4 5">LaAM-08-1</strain>
    </source>
</reference>
<evidence type="ECO:0000313" key="5">
    <source>
        <dbReference type="Proteomes" id="UP000054477"/>
    </source>
</evidence>
<feature type="compositionally biased region" description="Polar residues" evidence="1">
    <location>
        <begin position="625"/>
        <end position="634"/>
    </location>
</feature>
<keyword evidence="5" id="KW-1185">Reference proteome</keyword>
<evidence type="ECO:0000259" key="3">
    <source>
        <dbReference type="Pfam" id="PF18803"/>
    </source>
</evidence>
<feature type="non-terminal residue" evidence="4">
    <location>
        <position position="634"/>
    </location>
</feature>
<keyword evidence="2" id="KW-0812">Transmembrane</keyword>
<dbReference type="InterPro" id="IPR040521">
    <property type="entry name" value="KDZ"/>
</dbReference>
<dbReference type="PANTHER" id="PTHR33104:SF2">
    <property type="entry name" value="CXC3 LIKE CYSTEINE CLUSTER DOMAIN-CONTAINING PROTEIN"/>
    <property type="match status" value="1"/>
</dbReference>
<dbReference type="Proteomes" id="UP000054477">
    <property type="component" value="Unassembled WGS sequence"/>
</dbReference>